<reference evidence="2" key="1">
    <citation type="submission" date="2016-04" db="EMBL/GenBank/DDBJ databases">
        <authorList>
            <person name="Evans L.H."/>
            <person name="Alamgir A."/>
            <person name="Owens N."/>
            <person name="Weber N.D."/>
            <person name="Virtaneva K."/>
            <person name="Barbian K."/>
            <person name="Babar A."/>
            <person name="Rosenke K."/>
        </authorList>
    </citation>
    <scope>NUCLEOTIDE SEQUENCE</scope>
    <source>
        <strain evidence="2">Nono1</strain>
    </source>
</reference>
<proteinExistence type="predicted"/>
<sequence length="74" mass="7819">MHNDITKAAWRKASYCNGATACVEVAPLADGNVALRDSKQQDGPVLVFTPSEWAAFVAGVQDHQFDLATLAASA</sequence>
<protein>
    <submittedName>
        <fullName evidence="2">Putative regulator</fullName>
    </submittedName>
</protein>
<gene>
    <name evidence="2" type="ORF">BN4615_P1027</name>
</gene>
<organism evidence="2">
    <name type="scientific">Nonomuraea gerenzanensis</name>
    <dbReference type="NCBI Taxonomy" id="93944"/>
    <lineage>
        <taxon>Bacteria</taxon>
        <taxon>Bacillati</taxon>
        <taxon>Actinomycetota</taxon>
        <taxon>Actinomycetes</taxon>
        <taxon>Streptosporangiales</taxon>
        <taxon>Streptosporangiaceae</taxon>
        <taxon>Nonomuraea</taxon>
    </lineage>
</organism>
<dbReference type="Pfam" id="PF04149">
    <property type="entry name" value="DUF397"/>
    <property type="match status" value="1"/>
</dbReference>
<accession>A0A1M4DY63</accession>
<feature type="domain" description="DUF397" evidence="1">
    <location>
        <begin position="8"/>
        <end position="61"/>
    </location>
</feature>
<dbReference type="RefSeq" id="WP_225270884.1">
    <property type="nucleotide sequence ID" value="NZ_CP084058.1"/>
</dbReference>
<evidence type="ECO:0000259" key="1">
    <source>
        <dbReference type="Pfam" id="PF04149"/>
    </source>
</evidence>
<dbReference type="InterPro" id="IPR007278">
    <property type="entry name" value="DUF397"/>
</dbReference>
<dbReference type="EMBL" id="LT559118">
    <property type="protein sequence ID" value="SBO91513.1"/>
    <property type="molecule type" value="Genomic_DNA"/>
</dbReference>
<name>A0A1M4DY63_9ACTN</name>
<evidence type="ECO:0000313" key="2">
    <source>
        <dbReference type="EMBL" id="SBO91513.1"/>
    </source>
</evidence>
<dbReference type="AlphaFoldDB" id="A0A1M4DY63"/>